<sequence length="99" mass="11225">MRKRETPNVLGGILGFAWLIVILVPIYYAIVTSVRPREDYFTSNPLSLPTEFTLQPFRDVLENDFLRYFLNSTIVTLVDGAHRFSPELLGELPRVAGLG</sequence>
<evidence type="ECO:0000256" key="2">
    <source>
        <dbReference type="ARBA" id="ARBA00022448"/>
    </source>
</evidence>
<keyword evidence="3" id="KW-1003">Cell membrane</keyword>
<evidence type="ECO:0000256" key="5">
    <source>
        <dbReference type="ARBA" id="ARBA00022989"/>
    </source>
</evidence>
<evidence type="ECO:0000256" key="4">
    <source>
        <dbReference type="ARBA" id="ARBA00022692"/>
    </source>
</evidence>
<protein>
    <submittedName>
        <fullName evidence="8">Sugar ABC-transporter integral membrane protein</fullName>
    </submittedName>
</protein>
<dbReference type="Gene3D" id="1.10.3720.10">
    <property type="entry name" value="MetI-like"/>
    <property type="match status" value="1"/>
</dbReference>
<evidence type="ECO:0000256" key="6">
    <source>
        <dbReference type="ARBA" id="ARBA00023136"/>
    </source>
</evidence>
<keyword evidence="2" id="KW-0813">Transport</keyword>
<keyword evidence="6 7" id="KW-0472">Membrane</keyword>
<name>A0A1X6WSW2_9MICO</name>
<dbReference type="AlphaFoldDB" id="A0A1X6WSW2"/>
<dbReference type="EMBL" id="FWFG01000008">
    <property type="protein sequence ID" value="SLM87934.1"/>
    <property type="molecule type" value="Genomic_DNA"/>
</dbReference>
<accession>A0A1X6WSW2</accession>
<evidence type="ECO:0000256" key="7">
    <source>
        <dbReference type="SAM" id="Phobius"/>
    </source>
</evidence>
<feature type="transmembrane region" description="Helical" evidence="7">
    <location>
        <begin position="9"/>
        <end position="30"/>
    </location>
</feature>
<keyword evidence="9" id="KW-1185">Reference proteome</keyword>
<evidence type="ECO:0000256" key="1">
    <source>
        <dbReference type="ARBA" id="ARBA00004651"/>
    </source>
</evidence>
<dbReference type="PANTHER" id="PTHR43744">
    <property type="entry name" value="ABC TRANSPORTER PERMEASE PROTEIN MG189-RELATED-RELATED"/>
    <property type="match status" value="1"/>
</dbReference>
<dbReference type="RefSeq" id="WP_234991810.1">
    <property type="nucleotide sequence ID" value="NZ_FWFG01000008.1"/>
</dbReference>
<evidence type="ECO:0000313" key="8">
    <source>
        <dbReference type="EMBL" id="SLM87934.1"/>
    </source>
</evidence>
<dbReference type="InterPro" id="IPR035906">
    <property type="entry name" value="MetI-like_sf"/>
</dbReference>
<keyword evidence="4 7" id="KW-0812">Transmembrane</keyword>
<proteinExistence type="predicted"/>
<keyword evidence="5 7" id="KW-1133">Transmembrane helix</keyword>
<dbReference type="GO" id="GO:0005886">
    <property type="term" value="C:plasma membrane"/>
    <property type="evidence" value="ECO:0007669"/>
    <property type="project" value="UniProtKB-SubCell"/>
</dbReference>
<dbReference type="PANTHER" id="PTHR43744:SF12">
    <property type="entry name" value="ABC TRANSPORTER PERMEASE PROTEIN MG189-RELATED"/>
    <property type="match status" value="1"/>
</dbReference>
<organism evidence="8 9">
    <name type="scientific">Brachybacterium nesterenkovii</name>
    <dbReference type="NCBI Taxonomy" id="47847"/>
    <lineage>
        <taxon>Bacteria</taxon>
        <taxon>Bacillati</taxon>
        <taxon>Actinomycetota</taxon>
        <taxon>Actinomycetes</taxon>
        <taxon>Micrococcales</taxon>
        <taxon>Dermabacteraceae</taxon>
        <taxon>Brachybacterium</taxon>
    </lineage>
</organism>
<evidence type="ECO:0000256" key="3">
    <source>
        <dbReference type="ARBA" id="ARBA00022475"/>
    </source>
</evidence>
<reference evidence="8 9" key="1">
    <citation type="submission" date="2017-02" db="EMBL/GenBank/DDBJ databases">
        <authorList>
            <person name="Peterson S.W."/>
        </authorList>
    </citation>
    <scope>NUCLEOTIDE SEQUENCE [LARGE SCALE GENOMIC DNA]</scope>
    <source>
        <strain evidence="8 9">CIP104813</strain>
    </source>
</reference>
<evidence type="ECO:0000313" key="9">
    <source>
        <dbReference type="Proteomes" id="UP000195981"/>
    </source>
</evidence>
<dbReference type="Proteomes" id="UP000195981">
    <property type="component" value="Unassembled WGS sequence"/>
</dbReference>
<comment type="subcellular location">
    <subcellularLocation>
        <location evidence="1">Cell membrane</location>
        <topology evidence="1">Multi-pass membrane protein</topology>
    </subcellularLocation>
</comment>
<gene>
    <name evidence="8" type="ORF">FM110_00675</name>
</gene>
<dbReference type="SUPFAM" id="SSF161098">
    <property type="entry name" value="MetI-like"/>
    <property type="match status" value="1"/>
</dbReference>